<dbReference type="InterPro" id="IPR002504">
    <property type="entry name" value="NADK"/>
</dbReference>
<dbReference type="EMBL" id="GG662712">
    <property type="protein sequence ID" value="EAR94622.2"/>
    <property type="molecule type" value="Genomic_DNA"/>
</dbReference>
<dbReference type="SUPFAM" id="SSF111331">
    <property type="entry name" value="NAD kinase/diacylglycerol kinase-like"/>
    <property type="match status" value="1"/>
</dbReference>
<proteinExistence type="inferred from homology"/>
<gene>
    <name evidence="8" type="ORF">TTHERM_00048990</name>
</gene>
<dbReference type="OrthoDB" id="24581at2759"/>
<dbReference type="HOGENOM" id="CLU_008831_0_3_1"/>
<keyword evidence="5" id="KW-0067">ATP-binding</keyword>
<sequence length="339" mass="38466">MERLSSLSSQITSLENFVKIESKTAYNVLLICKPNQPQSYEILEKIFQSSKAQNLLIKVYVEKGFSQEDPQLFNERYSSDCDFFETESCEQQIDVVITYGGDGTILYTVNKFQKRTTPPILAISGGTLGFMCIYSLQEVEIQLNNLFQRLKQKIPIPIERKMRLQLAKFSPENEITEVKHAINEFVIERGALSACLRLQIFVENIPLTALQTDGLIINTPTGSTAYSLSAGGPIIYNDVKCMSVVPICPLSLSFRPLLLHPSQNLKVKVHPESRNEAKVVGDGQFTIQLLKNEEIVITSSNFDVLLINDQKNELNLQQYIVKLKKMLRWSSKFKPNFKS</sequence>
<dbReference type="KEGG" id="tet:TTHERM_00048990"/>
<dbReference type="InterPro" id="IPR017437">
    <property type="entry name" value="ATP-NAD_kinase_PpnK-typ_C"/>
</dbReference>
<organism evidence="8 9">
    <name type="scientific">Tetrahymena thermophila (strain SB210)</name>
    <dbReference type="NCBI Taxonomy" id="312017"/>
    <lineage>
        <taxon>Eukaryota</taxon>
        <taxon>Sar</taxon>
        <taxon>Alveolata</taxon>
        <taxon>Ciliophora</taxon>
        <taxon>Intramacronucleata</taxon>
        <taxon>Oligohymenophorea</taxon>
        <taxon>Hymenostomatida</taxon>
        <taxon>Tetrahymenina</taxon>
        <taxon>Tetrahymenidae</taxon>
        <taxon>Tetrahymena</taxon>
    </lineage>
</organism>
<dbReference type="GO" id="GO:0006741">
    <property type="term" value="P:NADP+ biosynthetic process"/>
    <property type="evidence" value="ECO:0007669"/>
    <property type="project" value="InterPro"/>
</dbReference>
<keyword evidence="9" id="KW-1185">Reference proteome</keyword>
<comment type="similarity">
    <text evidence="1">Belongs to the NAD kinase family.</text>
</comment>
<dbReference type="RefSeq" id="XP_001014794.2">
    <property type="nucleotide sequence ID" value="XM_001014794.2"/>
</dbReference>
<evidence type="ECO:0000256" key="2">
    <source>
        <dbReference type="ARBA" id="ARBA00022679"/>
    </source>
</evidence>
<dbReference type="Gene3D" id="2.60.200.30">
    <property type="entry name" value="Probable inorganic polyphosphate/atp-NAD kinase, domain 2"/>
    <property type="match status" value="1"/>
</dbReference>
<name>Q23D92_TETTS</name>
<dbReference type="InterPro" id="IPR017438">
    <property type="entry name" value="ATP-NAD_kinase_N"/>
</dbReference>
<keyword evidence="2" id="KW-0808">Transferase</keyword>
<protein>
    <submittedName>
        <fullName evidence="8">Inorganic polyphosphate/ATP-NAD kinase</fullName>
    </submittedName>
</protein>
<dbReference type="InParanoid" id="Q23D92"/>
<dbReference type="GeneID" id="7839771"/>
<dbReference type="GO" id="GO:0019674">
    <property type="term" value="P:NAD+ metabolic process"/>
    <property type="evidence" value="ECO:0007669"/>
    <property type="project" value="InterPro"/>
</dbReference>
<dbReference type="eggNOG" id="KOG2178">
    <property type="taxonomic scope" value="Eukaryota"/>
</dbReference>
<dbReference type="InterPro" id="IPR016064">
    <property type="entry name" value="NAD/diacylglycerol_kinase_sf"/>
</dbReference>
<evidence type="ECO:0000256" key="6">
    <source>
        <dbReference type="ARBA" id="ARBA00022857"/>
    </source>
</evidence>
<dbReference type="STRING" id="312017.Q23D92"/>
<evidence type="ECO:0000256" key="5">
    <source>
        <dbReference type="ARBA" id="ARBA00022840"/>
    </source>
</evidence>
<dbReference type="Pfam" id="PF01513">
    <property type="entry name" value="NAD_kinase"/>
    <property type="match status" value="1"/>
</dbReference>
<dbReference type="PANTHER" id="PTHR20275">
    <property type="entry name" value="NAD KINASE"/>
    <property type="match status" value="1"/>
</dbReference>
<dbReference type="GO" id="GO:0005524">
    <property type="term" value="F:ATP binding"/>
    <property type="evidence" value="ECO:0007669"/>
    <property type="project" value="UniProtKB-KW"/>
</dbReference>
<evidence type="ECO:0000256" key="4">
    <source>
        <dbReference type="ARBA" id="ARBA00022777"/>
    </source>
</evidence>
<evidence type="ECO:0000313" key="8">
    <source>
        <dbReference type="EMBL" id="EAR94622.2"/>
    </source>
</evidence>
<evidence type="ECO:0000256" key="7">
    <source>
        <dbReference type="ARBA" id="ARBA00023027"/>
    </source>
</evidence>
<dbReference type="Proteomes" id="UP000009168">
    <property type="component" value="Unassembled WGS sequence"/>
</dbReference>
<dbReference type="Gene3D" id="3.40.50.10330">
    <property type="entry name" value="Probable inorganic polyphosphate/atp-NAD kinase, domain 1"/>
    <property type="match status" value="1"/>
</dbReference>
<dbReference type="PANTHER" id="PTHR20275:SF0">
    <property type="entry name" value="NAD KINASE"/>
    <property type="match status" value="1"/>
</dbReference>
<evidence type="ECO:0000256" key="3">
    <source>
        <dbReference type="ARBA" id="ARBA00022741"/>
    </source>
</evidence>
<dbReference type="Pfam" id="PF20143">
    <property type="entry name" value="NAD_kinase_C"/>
    <property type="match status" value="1"/>
</dbReference>
<reference evidence="9" key="1">
    <citation type="journal article" date="2006" name="PLoS Biol.">
        <title>Macronuclear genome sequence of the ciliate Tetrahymena thermophila, a model eukaryote.</title>
        <authorList>
            <person name="Eisen J.A."/>
            <person name="Coyne R.S."/>
            <person name="Wu M."/>
            <person name="Wu D."/>
            <person name="Thiagarajan M."/>
            <person name="Wortman J.R."/>
            <person name="Badger J.H."/>
            <person name="Ren Q."/>
            <person name="Amedeo P."/>
            <person name="Jones K.M."/>
            <person name="Tallon L.J."/>
            <person name="Delcher A.L."/>
            <person name="Salzberg S.L."/>
            <person name="Silva J.C."/>
            <person name="Haas B.J."/>
            <person name="Majoros W.H."/>
            <person name="Farzad M."/>
            <person name="Carlton J.M."/>
            <person name="Smith R.K. Jr."/>
            <person name="Garg J."/>
            <person name="Pearlman R.E."/>
            <person name="Karrer K.M."/>
            <person name="Sun L."/>
            <person name="Manning G."/>
            <person name="Elde N.C."/>
            <person name="Turkewitz A.P."/>
            <person name="Asai D.J."/>
            <person name="Wilkes D.E."/>
            <person name="Wang Y."/>
            <person name="Cai H."/>
            <person name="Collins K."/>
            <person name="Stewart B.A."/>
            <person name="Lee S.R."/>
            <person name="Wilamowska K."/>
            <person name="Weinberg Z."/>
            <person name="Ruzzo W.L."/>
            <person name="Wloga D."/>
            <person name="Gaertig J."/>
            <person name="Frankel J."/>
            <person name="Tsao C.-C."/>
            <person name="Gorovsky M.A."/>
            <person name="Keeling P.J."/>
            <person name="Waller R.F."/>
            <person name="Patron N.J."/>
            <person name="Cherry J.M."/>
            <person name="Stover N.A."/>
            <person name="Krieger C.J."/>
            <person name="del Toro C."/>
            <person name="Ryder H.F."/>
            <person name="Williamson S.C."/>
            <person name="Barbeau R.A."/>
            <person name="Hamilton E.P."/>
            <person name="Orias E."/>
        </authorList>
    </citation>
    <scope>NUCLEOTIDE SEQUENCE [LARGE SCALE GENOMIC DNA]</scope>
    <source>
        <strain evidence="9">SB210</strain>
    </source>
</reference>
<evidence type="ECO:0000256" key="1">
    <source>
        <dbReference type="ARBA" id="ARBA00010995"/>
    </source>
</evidence>
<evidence type="ECO:0000313" key="9">
    <source>
        <dbReference type="Proteomes" id="UP000009168"/>
    </source>
</evidence>
<keyword evidence="6" id="KW-0521">NADP</keyword>
<dbReference type="HAMAP" id="MF_00361">
    <property type="entry name" value="NAD_kinase"/>
    <property type="match status" value="1"/>
</dbReference>
<dbReference type="FunFam" id="2.60.200.30:FF:000009">
    <property type="entry name" value="Poly(P)/ATP NAD kinase"/>
    <property type="match status" value="1"/>
</dbReference>
<dbReference type="GO" id="GO:0003951">
    <property type="term" value="F:NAD+ kinase activity"/>
    <property type="evidence" value="ECO:0007669"/>
    <property type="project" value="InterPro"/>
</dbReference>
<accession>Q23D92</accession>
<dbReference type="AlphaFoldDB" id="Q23D92"/>
<keyword evidence="7" id="KW-0520">NAD</keyword>
<keyword evidence="4 8" id="KW-0418">Kinase</keyword>
<keyword evidence="3" id="KW-0547">Nucleotide-binding</keyword>